<comment type="caution">
    <text evidence="2">The sequence shown here is derived from an EMBL/GenBank/DDBJ whole genome shotgun (WGS) entry which is preliminary data.</text>
</comment>
<protein>
    <submittedName>
        <fullName evidence="2">NPQTN specific sortase B</fullName>
    </submittedName>
</protein>
<dbReference type="AlphaFoldDB" id="K9B8N1"/>
<dbReference type="MEROPS" id="C60.002"/>
<keyword evidence="3" id="KW-1185">Reference proteome</keyword>
<evidence type="ECO:0000313" key="2">
    <source>
        <dbReference type="EMBL" id="EKU50135.1"/>
    </source>
</evidence>
<dbReference type="NCBIfam" id="TIGR03064">
    <property type="entry name" value="sortase_srtB"/>
    <property type="match status" value="1"/>
</dbReference>
<dbReference type="STRING" id="1229783.C273_02663"/>
<keyword evidence="1" id="KW-0812">Transmembrane</keyword>
<organism evidence="2 3">
    <name type="scientific">Staphylococcus massiliensis S46</name>
    <dbReference type="NCBI Taxonomy" id="1229783"/>
    <lineage>
        <taxon>Bacteria</taxon>
        <taxon>Bacillati</taxon>
        <taxon>Bacillota</taxon>
        <taxon>Bacilli</taxon>
        <taxon>Bacillales</taxon>
        <taxon>Staphylococcaceae</taxon>
        <taxon>Staphylococcus</taxon>
    </lineage>
</organism>
<proteinExistence type="predicted"/>
<dbReference type="PATRIC" id="fig|1229783.3.peg.540"/>
<sequence>MKILIRFIQISAIVVIIYASFQLYMSSSKNQRIQHQYETLQQTYTFKDKNNKLRPQFEALKAVNKDIHGWLHVEGTSLNYPVLQSKDNLDYLKRDFNKEDSHKGSLFFDYRNNVKQLSYNTIIYGHHVGDGTMFDILPQYLKQDFYKLNPNI</sequence>
<name>K9B8N1_9STAP</name>
<dbReference type="EMBL" id="AMSQ01000003">
    <property type="protein sequence ID" value="EKU50135.1"/>
    <property type="molecule type" value="Genomic_DNA"/>
</dbReference>
<gene>
    <name evidence="2" type="ORF">C273_02663</name>
</gene>
<feature type="transmembrane region" description="Helical" evidence="1">
    <location>
        <begin position="7"/>
        <end position="25"/>
    </location>
</feature>
<dbReference type="CDD" id="cd05826">
    <property type="entry name" value="Sortase_B"/>
    <property type="match status" value="1"/>
</dbReference>
<keyword evidence="1" id="KW-1133">Transmembrane helix</keyword>
<keyword evidence="1" id="KW-0472">Membrane</keyword>
<dbReference type="OrthoDB" id="9806013at2"/>
<evidence type="ECO:0000313" key="3">
    <source>
        <dbReference type="Proteomes" id="UP000009885"/>
    </source>
</evidence>
<accession>K9B8N1</accession>
<dbReference type="InterPro" id="IPR009835">
    <property type="entry name" value="SrtB"/>
</dbReference>
<dbReference type="SUPFAM" id="SSF63817">
    <property type="entry name" value="Sortase"/>
    <property type="match status" value="1"/>
</dbReference>
<reference evidence="2 3" key="1">
    <citation type="journal article" date="2013" name="Genome Announc.">
        <title>Genome Sequence of Staphylococcus massiliensis Strain S46, Isolated from the Surface of Healthy Human Skin.</title>
        <authorList>
            <person name="Srivastav R."/>
            <person name="Singh A."/>
            <person name="Jangir P.K."/>
            <person name="Kumari C."/>
            <person name="Muduli S."/>
            <person name="Sharma R."/>
        </authorList>
    </citation>
    <scope>NUCLEOTIDE SEQUENCE [LARGE SCALE GENOMIC DNA]</scope>
    <source>
        <strain evidence="2 3">S46</strain>
    </source>
</reference>
<dbReference type="Gene3D" id="2.40.260.10">
    <property type="entry name" value="Sortase"/>
    <property type="match status" value="1"/>
</dbReference>
<evidence type="ECO:0000256" key="1">
    <source>
        <dbReference type="SAM" id="Phobius"/>
    </source>
</evidence>
<dbReference type="RefSeq" id="WP_009382381.1">
    <property type="nucleotide sequence ID" value="NZ_AMSQ01000003.1"/>
</dbReference>
<dbReference type="GO" id="GO:0016787">
    <property type="term" value="F:hydrolase activity"/>
    <property type="evidence" value="ECO:0007669"/>
    <property type="project" value="UniProtKB-KW"/>
</dbReference>
<dbReference type="eggNOG" id="COG4509">
    <property type="taxonomic scope" value="Bacteria"/>
</dbReference>
<dbReference type="Proteomes" id="UP000009885">
    <property type="component" value="Unassembled WGS sequence"/>
</dbReference>
<dbReference type="InterPro" id="IPR023365">
    <property type="entry name" value="Sortase_dom-sf"/>
</dbReference>